<dbReference type="HOGENOM" id="CLU_456325_0_0_1"/>
<keyword evidence="2" id="KW-0863">Zinc-finger</keyword>
<dbReference type="OrthoDB" id="432970at2759"/>
<evidence type="ECO:0000256" key="3">
    <source>
        <dbReference type="ARBA" id="ARBA00022833"/>
    </source>
</evidence>
<dbReference type="Pfam" id="PF01753">
    <property type="entry name" value="zf-MYND"/>
    <property type="match status" value="1"/>
</dbReference>
<evidence type="ECO:0000256" key="4">
    <source>
        <dbReference type="SAM" id="MobiDB-lite"/>
    </source>
</evidence>
<sequence length="596" mass="66114">MPDYAQIITHTPEQTLEWKEIARSNPGRVARTLVLPPEGTTREGDDRRDIYPALEAVREISMEGRNGGENKAWEALVAGGIANALCKNVCEMVVFFHVLPTMPSHLMEKVRNEIRSPYYAPLEILCNAAVNFQYPPTKTDKKVIAALRKNWSEMMERIWNEPEGTIRPEDSHTLERMVVAQLVMRIIITDPTFISVLYEPSDLSIQVIARHWKYAQRLADTALTASSLSVLLEPSHPRLIAYVRSNGLESSTAQLVSKIFVGVGPTKLSSKQQQAKALVASFSEHLVRLTGPSAGNELDFLMTIIAAAKNDACEPEVAKTILKATPLWNALFRLLKKSAKPVPANAEERASLDPESEKQQRLRVIANIVGTSANTLHNATFKHSKECEPLLRIWANENLFGALEETIDLLISLPGMTMQLTRLVSIIDTIVSEDKPALLRLYRTQFPRWRILGTLIRHDIKQQQATGLPPPAPTPGVIAPSDSNLWDHSVWQCFGSLQIKCMDRKVCGKRGCENENTGKFVCQCQAVEYCSETCQTKDTKEHRLACGLLGLLDNVGVGRSARHAAPTPAQPTKGKKKSPAEDLVSGGSDVRLEDLD</sequence>
<evidence type="ECO:0000259" key="5">
    <source>
        <dbReference type="PROSITE" id="PS01360"/>
    </source>
</evidence>
<dbReference type="AlphaFoldDB" id="A0A067SVU3"/>
<keyword evidence="1" id="KW-0479">Metal-binding</keyword>
<evidence type="ECO:0000256" key="2">
    <source>
        <dbReference type="ARBA" id="ARBA00022771"/>
    </source>
</evidence>
<dbReference type="Proteomes" id="UP000027222">
    <property type="component" value="Unassembled WGS sequence"/>
</dbReference>
<dbReference type="SUPFAM" id="SSF144232">
    <property type="entry name" value="HIT/MYND zinc finger-like"/>
    <property type="match status" value="1"/>
</dbReference>
<evidence type="ECO:0000256" key="1">
    <source>
        <dbReference type="ARBA" id="ARBA00022723"/>
    </source>
</evidence>
<evidence type="ECO:0000313" key="7">
    <source>
        <dbReference type="Proteomes" id="UP000027222"/>
    </source>
</evidence>
<dbReference type="InterPro" id="IPR002893">
    <property type="entry name" value="Znf_MYND"/>
</dbReference>
<feature type="region of interest" description="Disordered" evidence="4">
    <location>
        <begin position="560"/>
        <end position="596"/>
    </location>
</feature>
<gene>
    <name evidence="6" type="ORF">GALMADRAFT_522291</name>
</gene>
<name>A0A067SVU3_GALM3</name>
<dbReference type="GO" id="GO:0008270">
    <property type="term" value="F:zinc ion binding"/>
    <property type="evidence" value="ECO:0007669"/>
    <property type="project" value="UniProtKB-KW"/>
</dbReference>
<accession>A0A067SVU3</accession>
<feature type="domain" description="MYND-type" evidence="5">
    <location>
        <begin position="507"/>
        <end position="546"/>
    </location>
</feature>
<reference evidence="7" key="1">
    <citation type="journal article" date="2014" name="Proc. Natl. Acad. Sci. U.S.A.">
        <title>Extensive sampling of basidiomycete genomes demonstrates inadequacy of the white-rot/brown-rot paradigm for wood decay fungi.</title>
        <authorList>
            <person name="Riley R."/>
            <person name="Salamov A.A."/>
            <person name="Brown D.W."/>
            <person name="Nagy L.G."/>
            <person name="Floudas D."/>
            <person name="Held B.W."/>
            <person name="Levasseur A."/>
            <person name="Lombard V."/>
            <person name="Morin E."/>
            <person name="Otillar R."/>
            <person name="Lindquist E.A."/>
            <person name="Sun H."/>
            <person name="LaButti K.M."/>
            <person name="Schmutz J."/>
            <person name="Jabbour D."/>
            <person name="Luo H."/>
            <person name="Baker S.E."/>
            <person name="Pisabarro A.G."/>
            <person name="Walton J.D."/>
            <person name="Blanchette R.A."/>
            <person name="Henrissat B."/>
            <person name="Martin F."/>
            <person name="Cullen D."/>
            <person name="Hibbett D.S."/>
            <person name="Grigoriev I.V."/>
        </authorList>
    </citation>
    <scope>NUCLEOTIDE SEQUENCE [LARGE SCALE GENOMIC DNA]</scope>
    <source>
        <strain evidence="7">CBS 339.88</strain>
    </source>
</reference>
<keyword evidence="3" id="KW-0862">Zinc</keyword>
<proteinExistence type="predicted"/>
<evidence type="ECO:0000313" key="6">
    <source>
        <dbReference type="EMBL" id="KDR75040.1"/>
    </source>
</evidence>
<dbReference type="PROSITE" id="PS01360">
    <property type="entry name" value="ZF_MYND_1"/>
    <property type="match status" value="1"/>
</dbReference>
<organism evidence="6 7">
    <name type="scientific">Galerina marginata (strain CBS 339.88)</name>
    <dbReference type="NCBI Taxonomy" id="685588"/>
    <lineage>
        <taxon>Eukaryota</taxon>
        <taxon>Fungi</taxon>
        <taxon>Dikarya</taxon>
        <taxon>Basidiomycota</taxon>
        <taxon>Agaricomycotina</taxon>
        <taxon>Agaricomycetes</taxon>
        <taxon>Agaricomycetidae</taxon>
        <taxon>Agaricales</taxon>
        <taxon>Agaricineae</taxon>
        <taxon>Strophariaceae</taxon>
        <taxon>Galerina</taxon>
    </lineage>
</organism>
<dbReference type="EMBL" id="KL142381">
    <property type="protein sequence ID" value="KDR75040.1"/>
    <property type="molecule type" value="Genomic_DNA"/>
</dbReference>
<protein>
    <recommendedName>
        <fullName evidence="5">MYND-type domain-containing protein</fullName>
    </recommendedName>
</protein>
<keyword evidence="7" id="KW-1185">Reference proteome</keyword>